<feature type="transmembrane region" description="Helical" evidence="14">
    <location>
        <begin position="116"/>
        <end position="141"/>
    </location>
</feature>
<feature type="transmembrane region" description="Helical" evidence="14">
    <location>
        <begin position="434"/>
        <end position="451"/>
    </location>
</feature>
<feature type="transmembrane region" description="Helical" evidence="14">
    <location>
        <begin position="219"/>
        <end position="242"/>
    </location>
</feature>
<evidence type="ECO:0000256" key="3">
    <source>
        <dbReference type="ARBA" id="ARBA00022448"/>
    </source>
</evidence>
<evidence type="ECO:0000256" key="8">
    <source>
        <dbReference type="ARBA" id="ARBA00023053"/>
    </source>
</evidence>
<feature type="transmembrane region" description="Helical" evidence="14">
    <location>
        <begin position="6"/>
        <end position="22"/>
    </location>
</feature>
<dbReference type="GO" id="GO:0006814">
    <property type="term" value="P:sodium ion transport"/>
    <property type="evidence" value="ECO:0007669"/>
    <property type="project" value="UniProtKB-KW"/>
</dbReference>
<feature type="transmembrane region" description="Helical" evidence="14">
    <location>
        <begin position="68"/>
        <end position="91"/>
    </location>
</feature>
<evidence type="ECO:0000256" key="9">
    <source>
        <dbReference type="ARBA" id="ARBA00023065"/>
    </source>
</evidence>
<evidence type="ECO:0000256" key="5">
    <source>
        <dbReference type="ARBA" id="ARBA00022692"/>
    </source>
</evidence>
<evidence type="ECO:0000256" key="13">
    <source>
        <dbReference type="RuleBase" id="RU362091"/>
    </source>
</evidence>
<dbReference type="GO" id="GO:0005886">
    <property type="term" value="C:plasma membrane"/>
    <property type="evidence" value="ECO:0007669"/>
    <property type="project" value="UniProtKB-SubCell"/>
</dbReference>
<keyword evidence="16" id="KW-1185">Reference proteome</keyword>
<evidence type="ECO:0000256" key="14">
    <source>
        <dbReference type="SAM" id="Phobius"/>
    </source>
</evidence>
<organism evidence="15 16">
    <name type="scientific">Photobacterium aphoticum</name>
    <dbReference type="NCBI Taxonomy" id="754436"/>
    <lineage>
        <taxon>Bacteria</taxon>
        <taxon>Pseudomonadati</taxon>
        <taxon>Pseudomonadota</taxon>
        <taxon>Gammaproteobacteria</taxon>
        <taxon>Vibrionales</taxon>
        <taxon>Vibrionaceae</taxon>
        <taxon>Photobacterium</taxon>
    </lineage>
</organism>
<feature type="transmembrane region" description="Helical" evidence="14">
    <location>
        <begin position="304"/>
        <end position="333"/>
    </location>
</feature>
<keyword evidence="5 14" id="KW-0812">Transmembrane</keyword>
<dbReference type="AlphaFoldDB" id="A0A0J1GLS5"/>
<evidence type="ECO:0000256" key="6">
    <source>
        <dbReference type="ARBA" id="ARBA00022847"/>
    </source>
</evidence>
<evidence type="ECO:0000256" key="10">
    <source>
        <dbReference type="ARBA" id="ARBA00023136"/>
    </source>
</evidence>
<evidence type="ECO:0000256" key="11">
    <source>
        <dbReference type="ARBA" id="ARBA00023201"/>
    </source>
</evidence>
<dbReference type="EMBL" id="LDOV01000022">
    <property type="protein sequence ID" value="KLV00404.1"/>
    <property type="molecule type" value="Genomic_DNA"/>
</dbReference>
<dbReference type="PANTHER" id="PTHR48086">
    <property type="entry name" value="SODIUM/PROLINE SYMPORTER-RELATED"/>
    <property type="match status" value="1"/>
</dbReference>
<dbReference type="Pfam" id="PF00474">
    <property type="entry name" value="SSF"/>
    <property type="match status" value="1"/>
</dbReference>
<feature type="transmembrane region" description="Helical" evidence="14">
    <location>
        <begin position="147"/>
        <end position="166"/>
    </location>
</feature>
<reference evidence="15 16" key="1">
    <citation type="submission" date="2015-05" db="EMBL/GenBank/DDBJ databases">
        <title>Photobacterium galathea sp. nov.</title>
        <authorList>
            <person name="Machado H."/>
            <person name="Gram L."/>
        </authorList>
    </citation>
    <scope>NUCLEOTIDE SEQUENCE [LARGE SCALE GENOMIC DNA]</scope>
    <source>
        <strain evidence="15 16">DSM 25995</strain>
    </source>
</reference>
<keyword evidence="8" id="KW-0915">Sodium</keyword>
<gene>
    <name evidence="15" type="ORF">ABT58_12085</name>
</gene>
<dbReference type="RefSeq" id="WP_047874670.1">
    <property type="nucleotide sequence ID" value="NZ_BMYC01000004.1"/>
</dbReference>
<dbReference type="PANTHER" id="PTHR48086:SF3">
    <property type="entry name" value="SODIUM_PROLINE SYMPORTER"/>
    <property type="match status" value="1"/>
</dbReference>
<dbReference type="InterPro" id="IPR001734">
    <property type="entry name" value="Na/solute_symporter"/>
</dbReference>
<keyword evidence="3" id="KW-0813">Transport</keyword>
<dbReference type="PATRIC" id="fig|754436.4.peg.2565"/>
<keyword evidence="6" id="KW-0769">Symport</keyword>
<feature type="transmembrane region" description="Helical" evidence="14">
    <location>
        <begin position="408"/>
        <end position="428"/>
    </location>
</feature>
<proteinExistence type="inferred from homology"/>
<evidence type="ECO:0000256" key="4">
    <source>
        <dbReference type="ARBA" id="ARBA00022475"/>
    </source>
</evidence>
<comment type="subcellular location">
    <subcellularLocation>
        <location evidence="1">Cell membrane</location>
        <topology evidence="1">Multi-pass membrane protein</topology>
    </subcellularLocation>
</comment>
<keyword evidence="11" id="KW-0739">Sodium transport</keyword>
<dbReference type="InterPro" id="IPR038377">
    <property type="entry name" value="Na/Glc_symporter_sf"/>
</dbReference>
<feature type="transmembrane region" description="Helical" evidence="14">
    <location>
        <begin position="178"/>
        <end position="199"/>
    </location>
</feature>
<dbReference type="OrthoDB" id="9814523at2"/>
<sequence length="466" mass="49742">MNSAIFVIVVYLMILVGIGYYYSQKVSNMDDFAVAGRNIAWPILLASSATSMIGGGASIGTVSKATTIGAGIGLAACAWYLSLVYSGMYIAPKLRGLKFSTIGDFFAHKYGTFSRYWIGIVSFVFCMGIVAAQFAAIGNIFQSVLGINATVGICIGLVVVVAYTSLGGMTSIMRVDVFQFLLLVCVFLGMCIYGLYQVGGYGPLLERLPQDFTGWTGTWSVPKLISVFAAFFLGELLAPYFVQRMYSAKDEKNAKYGVTGAGLFMIFFLPITMVTIGFIAYVEIPNVNGETALVDLAGALLPAPLVGLVAAAILACIISSCGAILSCCSIIATKDFYERLSKKQEITSAGLLKIGRGATLAISLIACFLAIQIPSVIDLLLYSYAMWAPAAVLPIALGVSRHYRSEKIYAVVASSIIGSLMSLTWLIMGQPWEIDAGVAGFVVAVIVYFVVPAKHTESMPKILQPA</sequence>
<keyword evidence="4" id="KW-1003">Cell membrane</keyword>
<dbReference type="Gene3D" id="1.20.1730.10">
    <property type="entry name" value="Sodium/glucose cotransporter"/>
    <property type="match status" value="1"/>
</dbReference>
<keyword evidence="9" id="KW-0406">Ion transport</keyword>
<dbReference type="CDD" id="cd10322">
    <property type="entry name" value="SLC5sbd"/>
    <property type="match status" value="1"/>
</dbReference>
<accession>A0A0J1GLS5</accession>
<evidence type="ECO:0000256" key="2">
    <source>
        <dbReference type="ARBA" id="ARBA00006434"/>
    </source>
</evidence>
<protein>
    <submittedName>
        <fullName evidence="15">Uncharacterized protein</fullName>
    </submittedName>
</protein>
<evidence type="ECO:0000313" key="15">
    <source>
        <dbReference type="EMBL" id="KLV00404.1"/>
    </source>
</evidence>
<evidence type="ECO:0000256" key="12">
    <source>
        <dbReference type="ARBA" id="ARBA00033708"/>
    </source>
</evidence>
<evidence type="ECO:0000313" key="16">
    <source>
        <dbReference type="Proteomes" id="UP000036426"/>
    </source>
</evidence>
<feature type="transmembrane region" description="Helical" evidence="14">
    <location>
        <begin position="354"/>
        <end position="373"/>
    </location>
</feature>
<dbReference type="InterPro" id="IPR050277">
    <property type="entry name" value="Sodium:Solute_Symporter"/>
</dbReference>
<name>A0A0J1GLS5_9GAMM</name>
<evidence type="ECO:0000256" key="7">
    <source>
        <dbReference type="ARBA" id="ARBA00022989"/>
    </source>
</evidence>
<comment type="catalytic activity">
    <reaction evidence="12">
        <text>L-proline(in) + Na(+)(in) = L-proline(out) + Na(+)(out)</text>
        <dbReference type="Rhea" id="RHEA:28967"/>
        <dbReference type="ChEBI" id="CHEBI:29101"/>
        <dbReference type="ChEBI" id="CHEBI:60039"/>
    </reaction>
</comment>
<keyword evidence="7 14" id="KW-1133">Transmembrane helix</keyword>
<feature type="transmembrane region" description="Helical" evidence="14">
    <location>
        <begin position="43"/>
        <end position="62"/>
    </location>
</feature>
<keyword evidence="10 14" id="KW-0472">Membrane</keyword>
<dbReference type="PROSITE" id="PS50283">
    <property type="entry name" value="NA_SOLUT_SYMP_3"/>
    <property type="match status" value="1"/>
</dbReference>
<dbReference type="GO" id="GO:0015293">
    <property type="term" value="F:symporter activity"/>
    <property type="evidence" value="ECO:0007669"/>
    <property type="project" value="UniProtKB-KW"/>
</dbReference>
<evidence type="ECO:0000256" key="1">
    <source>
        <dbReference type="ARBA" id="ARBA00004651"/>
    </source>
</evidence>
<feature type="transmembrane region" description="Helical" evidence="14">
    <location>
        <begin position="379"/>
        <end position="399"/>
    </location>
</feature>
<dbReference type="Proteomes" id="UP000036426">
    <property type="component" value="Unassembled WGS sequence"/>
</dbReference>
<comment type="caution">
    <text evidence="15">The sequence shown here is derived from an EMBL/GenBank/DDBJ whole genome shotgun (WGS) entry which is preliminary data.</text>
</comment>
<feature type="transmembrane region" description="Helical" evidence="14">
    <location>
        <begin position="263"/>
        <end position="284"/>
    </location>
</feature>
<comment type="similarity">
    <text evidence="2 13">Belongs to the sodium:solute symporter (SSF) (TC 2.A.21) family.</text>
</comment>